<evidence type="ECO:0000313" key="1">
    <source>
        <dbReference type="EMBL" id="PWK49564.1"/>
    </source>
</evidence>
<reference evidence="1 2" key="1">
    <citation type="submission" date="2018-05" db="EMBL/GenBank/DDBJ databases">
        <title>Genomic Encyclopedia of Archaeal and Bacterial Type Strains, Phase II (KMG-II): from individual species to whole genera.</title>
        <authorList>
            <person name="Goeker M."/>
        </authorList>
    </citation>
    <scope>NUCLEOTIDE SEQUENCE [LARGE SCALE GENOMIC DNA]</scope>
    <source>
        <strain evidence="1 2">DSM 45184</strain>
    </source>
</reference>
<name>A0A316FLH1_9ACTN</name>
<organism evidence="1 2">
    <name type="scientific">Actinoplanes xinjiangensis</name>
    <dbReference type="NCBI Taxonomy" id="512350"/>
    <lineage>
        <taxon>Bacteria</taxon>
        <taxon>Bacillati</taxon>
        <taxon>Actinomycetota</taxon>
        <taxon>Actinomycetes</taxon>
        <taxon>Micromonosporales</taxon>
        <taxon>Micromonosporaceae</taxon>
        <taxon>Actinoplanes</taxon>
    </lineage>
</organism>
<dbReference type="AlphaFoldDB" id="A0A316FLH1"/>
<protein>
    <submittedName>
        <fullName evidence="1">Uncharacterized protein</fullName>
    </submittedName>
</protein>
<proteinExistence type="predicted"/>
<sequence>MTTTSDHDRGSCALVVLGRDVDPHAVDPATHEPGAVRVGGERFRWAGSGSGGVLASGQEARSGGSVGADRLVEADAALAEEAVQFGLVQGFLVGSGLGSFGGSGGAGAGGLLG</sequence>
<dbReference type="EMBL" id="QGGR01000004">
    <property type="protein sequence ID" value="PWK49564.1"/>
    <property type="molecule type" value="Genomic_DNA"/>
</dbReference>
<gene>
    <name evidence="1" type="ORF">BC793_104238</name>
</gene>
<keyword evidence="2" id="KW-1185">Reference proteome</keyword>
<accession>A0A316FLH1</accession>
<dbReference type="Proteomes" id="UP000245697">
    <property type="component" value="Unassembled WGS sequence"/>
</dbReference>
<comment type="caution">
    <text evidence="1">The sequence shown here is derived from an EMBL/GenBank/DDBJ whole genome shotgun (WGS) entry which is preliminary data.</text>
</comment>
<evidence type="ECO:0000313" key="2">
    <source>
        <dbReference type="Proteomes" id="UP000245697"/>
    </source>
</evidence>